<name>A0A2P1N590_9CAUD</name>
<sequence length="79" mass="8978">MDVRTLTSRDRKVAAQLAQLASDDQLTYRIAEGARRAKIGRTVWYEMAATRVSDGRQYPYWLAKDSGSFRGSFLDGFDL</sequence>
<proteinExistence type="predicted"/>
<accession>A0A2P1N590</accession>
<evidence type="ECO:0000313" key="2">
    <source>
        <dbReference type="Proteomes" id="UP000241872"/>
    </source>
</evidence>
<protein>
    <submittedName>
        <fullName evidence="1">Uncharacterized protein</fullName>
    </submittedName>
</protein>
<evidence type="ECO:0000313" key="1">
    <source>
        <dbReference type="EMBL" id="AVP43147.1"/>
    </source>
</evidence>
<dbReference type="Proteomes" id="UP000241872">
    <property type="component" value="Segment"/>
</dbReference>
<gene>
    <name evidence="1" type="primary">49</name>
    <name evidence="1" type="ORF">PBI_BIGMAMA_49</name>
</gene>
<organism evidence="1 2">
    <name type="scientific">Mycobacterium phage BigMama</name>
    <dbReference type="NCBI Taxonomy" id="2126786"/>
    <lineage>
        <taxon>Viruses</taxon>
        <taxon>Duplodnaviria</taxon>
        <taxon>Heunggongvirae</taxon>
        <taxon>Uroviricota</taxon>
        <taxon>Caudoviricetes</taxon>
        <taxon>Dclasvirinae</taxon>
        <taxon>Plotvirus</taxon>
        <taxon>Plotvirus plot</taxon>
    </lineage>
</organism>
<dbReference type="EMBL" id="MH025888">
    <property type="protein sequence ID" value="AVP43147.1"/>
    <property type="molecule type" value="Genomic_DNA"/>
</dbReference>
<reference evidence="2" key="1">
    <citation type="submission" date="2018-03" db="EMBL/GenBank/DDBJ databases">
        <authorList>
            <person name="Robinson P."/>
            <person name="Figel D."/>
            <person name="Zack K.M."/>
            <person name="Garlena R.A."/>
            <person name="Russell D.A."/>
            <person name="Pope W.H."/>
            <person name="Jacobs-Sera D."/>
            <person name="Hatfull G.F."/>
        </authorList>
    </citation>
    <scope>NUCLEOTIDE SEQUENCE [LARGE SCALE GENOMIC DNA]</scope>
</reference>